<keyword evidence="5" id="KW-1185">Reference proteome</keyword>
<dbReference type="Pfam" id="PF13556">
    <property type="entry name" value="HTH_30"/>
    <property type="match status" value="1"/>
</dbReference>
<dbReference type="InterPro" id="IPR051448">
    <property type="entry name" value="CdaR-like_regulators"/>
</dbReference>
<evidence type="ECO:0000313" key="5">
    <source>
        <dbReference type="Proteomes" id="UP001614394"/>
    </source>
</evidence>
<dbReference type="RefSeq" id="WP_399654610.1">
    <property type="nucleotide sequence ID" value="NZ_JBITYG010000009.1"/>
</dbReference>
<dbReference type="Pfam" id="PF07905">
    <property type="entry name" value="PucR"/>
    <property type="match status" value="1"/>
</dbReference>
<organism evidence="4 5">
    <name type="scientific">Streptomyces fildesensis</name>
    <dbReference type="NCBI Taxonomy" id="375757"/>
    <lineage>
        <taxon>Bacteria</taxon>
        <taxon>Bacillati</taxon>
        <taxon>Actinomycetota</taxon>
        <taxon>Actinomycetes</taxon>
        <taxon>Kitasatosporales</taxon>
        <taxon>Streptomycetaceae</taxon>
        <taxon>Streptomyces</taxon>
    </lineage>
</organism>
<sequence>MPSLAPPTPPVPLADLLARADLGLRQVAGPREDIPVHWVHTSEMEDPVPYLLGGELLLTAGVHFPSASDTTGRRETRPDDAGRGATDDIGGGQAEDDDGGVDDAYLDHYVARAVEAGAAALGFGLAPVYDRTPRALVEACDRYALPLVEVPPQTPFTAVARAVWQAMAEARHRELRRVTEAQQSLASAAARPEPVPAVLRQLAHHLGGWAALLGPGGGELYGAGTRPGPPVRAALGRLAQVVRPLPGDQSQTVQAPTPTQAPSSATDTVAGAHLAAYALAGSAPGEGLVLAVAAGRRDPADNALTGVATVLLSLLTGPYQGTADTDRSAALVRLLLGARPEDVAPLLTGPARPAAETDGGAGHPEAAGPRWIVVHGHHRGSGPTRGEAAPLAAAALAAALGTALVDADGVAAVRALLPADRRISAQPGWTLGVSAPASTAELAAADAQAAGALRRAVANRSELARHRGGGAGMTALVAPEEARAQARALLEPLLDSPALVETLRAWLALHGSWDRSAVALEVHRNTVRQRIARTAALLDADLDDPDTRMDLWFALRWL</sequence>
<reference evidence="4 5" key="1">
    <citation type="submission" date="2024-10" db="EMBL/GenBank/DDBJ databases">
        <title>The Natural Products Discovery Center: Release of the First 8490 Sequenced Strains for Exploring Actinobacteria Biosynthetic Diversity.</title>
        <authorList>
            <person name="Kalkreuter E."/>
            <person name="Kautsar S.A."/>
            <person name="Yang D."/>
            <person name="Bader C.D."/>
            <person name="Teijaro C.N."/>
            <person name="Fluegel L."/>
            <person name="Davis C.M."/>
            <person name="Simpson J.R."/>
            <person name="Lauterbach L."/>
            <person name="Steele A.D."/>
            <person name="Gui C."/>
            <person name="Meng S."/>
            <person name="Li G."/>
            <person name="Viehrig K."/>
            <person name="Ye F."/>
            <person name="Su P."/>
            <person name="Kiefer A.F."/>
            <person name="Nichols A."/>
            <person name="Cepeda A.J."/>
            <person name="Yan W."/>
            <person name="Fan B."/>
            <person name="Jiang Y."/>
            <person name="Adhikari A."/>
            <person name="Zheng C.-J."/>
            <person name="Schuster L."/>
            <person name="Cowan T.M."/>
            <person name="Smanski M.J."/>
            <person name="Chevrette M.G."/>
            <person name="De Carvalho L.P.S."/>
            <person name="Shen B."/>
        </authorList>
    </citation>
    <scope>NUCLEOTIDE SEQUENCE [LARGE SCALE GENOMIC DNA]</scope>
    <source>
        <strain evidence="4 5">NPDC053399</strain>
    </source>
</reference>
<dbReference type="EMBL" id="JBITYG010000009">
    <property type="protein sequence ID" value="MFI9104395.1"/>
    <property type="molecule type" value="Genomic_DNA"/>
</dbReference>
<proteinExistence type="predicted"/>
<dbReference type="Proteomes" id="UP001614394">
    <property type="component" value="Unassembled WGS sequence"/>
</dbReference>
<evidence type="ECO:0000259" key="2">
    <source>
        <dbReference type="Pfam" id="PF07905"/>
    </source>
</evidence>
<dbReference type="Gene3D" id="1.10.10.2840">
    <property type="entry name" value="PucR C-terminal helix-turn-helix domain"/>
    <property type="match status" value="1"/>
</dbReference>
<feature type="domain" description="Purine catabolism PurC-like" evidence="2">
    <location>
        <begin position="103"/>
        <end position="166"/>
    </location>
</feature>
<evidence type="ECO:0000256" key="1">
    <source>
        <dbReference type="SAM" id="MobiDB-lite"/>
    </source>
</evidence>
<evidence type="ECO:0000313" key="4">
    <source>
        <dbReference type="EMBL" id="MFI9104395.1"/>
    </source>
</evidence>
<accession>A0ABW8CD68</accession>
<dbReference type="InterPro" id="IPR012914">
    <property type="entry name" value="PucR_dom"/>
</dbReference>
<feature type="domain" description="PucR C-terminal helix-turn-helix" evidence="3">
    <location>
        <begin position="499"/>
        <end position="556"/>
    </location>
</feature>
<evidence type="ECO:0000259" key="3">
    <source>
        <dbReference type="Pfam" id="PF13556"/>
    </source>
</evidence>
<dbReference type="PANTHER" id="PTHR33744">
    <property type="entry name" value="CARBOHYDRATE DIACID REGULATOR"/>
    <property type="match status" value="1"/>
</dbReference>
<dbReference type="InterPro" id="IPR025736">
    <property type="entry name" value="PucR_C-HTH_dom"/>
</dbReference>
<name>A0ABW8CD68_9ACTN</name>
<feature type="compositionally biased region" description="Basic and acidic residues" evidence="1">
    <location>
        <begin position="71"/>
        <end position="86"/>
    </location>
</feature>
<dbReference type="InterPro" id="IPR042070">
    <property type="entry name" value="PucR_C-HTH_sf"/>
</dbReference>
<gene>
    <name evidence="4" type="ORF">ACIGXA_28155</name>
</gene>
<comment type="caution">
    <text evidence="4">The sequence shown here is derived from an EMBL/GenBank/DDBJ whole genome shotgun (WGS) entry which is preliminary data.</text>
</comment>
<dbReference type="PANTHER" id="PTHR33744:SF1">
    <property type="entry name" value="DNA-BINDING TRANSCRIPTIONAL ACTIVATOR ADER"/>
    <property type="match status" value="1"/>
</dbReference>
<feature type="region of interest" description="Disordered" evidence="1">
    <location>
        <begin position="346"/>
        <end position="367"/>
    </location>
</feature>
<feature type="region of interest" description="Disordered" evidence="1">
    <location>
        <begin position="63"/>
        <end position="100"/>
    </location>
</feature>
<protein>
    <submittedName>
        <fullName evidence="4">PucR family transcriptional regulator ligand-binding domain-containing protein</fullName>
    </submittedName>
</protein>